<feature type="region of interest" description="Disordered" evidence="1">
    <location>
        <begin position="474"/>
        <end position="498"/>
    </location>
</feature>
<evidence type="ECO:0000256" key="1">
    <source>
        <dbReference type="SAM" id="MobiDB-lite"/>
    </source>
</evidence>
<accession>A0A7S1I7P8</accession>
<feature type="region of interest" description="Disordered" evidence="1">
    <location>
        <begin position="81"/>
        <end position="111"/>
    </location>
</feature>
<dbReference type="InterPro" id="IPR046341">
    <property type="entry name" value="SET_dom_sf"/>
</dbReference>
<gene>
    <name evidence="3" type="ORF">EGYM00392_LOCUS14801</name>
</gene>
<dbReference type="Gene3D" id="2.170.270.10">
    <property type="entry name" value="SET domain"/>
    <property type="match status" value="1"/>
</dbReference>
<dbReference type="InterPro" id="IPR001214">
    <property type="entry name" value="SET_dom"/>
</dbReference>
<name>A0A7S1I7P8_9EUGL</name>
<dbReference type="CDD" id="cd20071">
    <property type="entry name" value="SET_SMYD"/>
    <property type="match status" value="1"/>
</dbReference>
<feature type="compositionally biased region" description="Pro residues" evidence="1">
    <location>
        <begin position="482"/>
        <end position="491"/>
    </location>
</feature>
<evidence type="ECO:0000313" key="3">
    <source>
        <dbReference type="EMBL" id="CAD9003717.1"/>
    </source>
</evidence>
<dbReference type="AlphaFoldDB" id="A0A7S1I7P8"/>
<sequence length="819" mass="87866">MPHDDHGWHPLEPVPGLRIHIHPSKGRCVVATTTFHKGDIVVCETPTVVSKKLLDPNCLLAVTALPVQDRCRILHMHHGQNVSGCTADSEPPPTSGDANINPDPSATPDPGVLRHVNTNHDLTLCQTNSPADANCSARTLPARSSGAVGDPHMQRAEALALQTLQEHPDLVAEGWDLSVLTKVALCWGYNAHSFVKDSVALFPQGSKINHSCAPNTWYQADEATGHGVWRALGTILPGMECTASYLDCSSAEGHGLWSATARRRALWQMKRFHCDCPACTQGWDVGRRLPCPLCNPNHYANPPHSPNPTTSTNVDPGPSSLYLRCDLRLLTAGDPLPWSCPTCGMRFPDVDTEMFTACLLQDPEFQGAQDRMEQWLEAEVVQAKAKARHVTASPIVDRVLDSLHTRVSRCLGPWHWATNQMHYELAMYHTTALAAAEEEAAIATRLRSIDHHEAAVWGWLQALQLDLPQPATTYTNTNLPTNPLPPPPPPAGQAAGSSSLDHMANTHWLQASTQLIVLHGVVAAELLKLLSSPWWLLSNHIYSSALSIVDRCLARCTPGAQSPEHIAELGAMAKWCQALKHAQLVAPTPAQVAQSSLQVCIKRACDEAQQKGKAFRVQASLGCCRFFCCSLDAAEGHLPALERSLTAIGDGLGWLLVSVGCENGLVSLALAATAAPDPAECLTPAPLPFGDGGVGAFSCRDWVKWVATATGVDLVLSGDKGVHCCLGAGQVSRTPISPHAPGPSPGSSPPSTPINLSTFPTPTTPSTPTSPCLDSTAVTQLQIRALSAGWGYLVHCGLASPEEDEWDGGLLLLDDTWWD</sequence>
<dbReference type="PANTHER" id="PTHR12197">
    <property type="entry name" value="HISTONE-LYSINE N-METHYLTRANSFERASE SMYD"/>
    <property type="match status" value="1"/>
</dbReference>
<feature type="domain" description="SET" evidence="2">
    <location>
        <begin position="26"/>
        <end position="245"/>
    </location>
</feature>
<reference evidence="3" key="1">
    <citation type="submission" date="2021-01" db="EMBL/GenBank/DDBJ databases">
        <authorList>
            <person name="Corre E."/>
            <person name="Pelletier E."/>
            <person name="Niang G."/>
            <person name="Scheremetjew M."/>
            <person name="Finn R."/>
            <person name="Kale V."/>
            <person name="Holt S."/>
            <person name="Cochrane G."/>
            <person name="Meng A."/>
            <person name="Brown T."/>
            <person name="Cohen L."/>
        </authorList>
    </citation>
    <scope>NUCLEOTIDE SEQUENCE</scope>
    <source>
        <strain evidence="3">NIES-381</strain>
    </source>
</reference>
<dbReference type="InterPro" id="IPR050869">
    <property type="entry name" value="H3K4_H4K5_MeTrfase"/>
</dbReference>
<feature type="compositionally biased region" description="Pro residues" evidence="1">
    <location>
        <begin position="738"/>
        <end position="752"/>
    </location>
</feature>
<feature type="compositionally biased region" description="Low complexity" evidence="1">
    <location>
        <begin position="753"/>
        <end position="771"/>
    </location>
</feature>
<dbReference type="SUPFAM" id="SSF82199">
    <property type="entry name" value="SET domain"/>
    <property type="match status" value="1"/>
</dbReference>
<dbReference type="Pfam" id="PF00856">
    <property type="entry name" value="SET"/>
    <property type="match status" value="1"/>
</dbReference>
<protein>
    <recommendedName>
        <fullName evidence="2">SET domain-containing protein</fullName>
    </recommendedName>
</protein>
<dbReference type="EMBL" id="HBGA01040752">
    <property type="protein sequence ID" value="CAD9003717.1"/>
    <property type="molecule type" value="Transcribed_RNA"/>
</dbReference>
<evidence type="ECO:0000259" key="2">
    <source>
        <dbReference type="Pfam" id="PF00856"/>
    </source>
</evidence>
<feature type="region of interest" description="Disordered" evidence="1">
    <location>
        <begin position="735"/>
        <end position="772"/>
    </location>
</feature>
<organism evidence="3">
    <name type="scientific">Eutreptiella gymnastica</name>
    <dbReference type="NCBI Taxonomy" id="73025"/>
    <lineage>
        <taxon>Eukaryota</taxon>
        <taxon>Discoba</taxon>
        <taxon>Euglenozoa</taxon>
        <taxon>Euglenida</taxon>
        <taxon>Spirocuta</taxon>
        <taxon>Euglenophyceae</taxon>
        <taxon>Eutreptiales</taxon>
        <taxon>Eutreptiaceae</taxon>
        <taxon>Eutreptiella</taxon>
    </lineage>
</organism>
<proteinExistence type="predicted"/>